<accession>A0AB33IPW9</accession>
<dbReference type="Pfam" id="PF02113">
    <property type="entry name" value="Peptidase_S13"/>
    <property type="match status" value="2"/>
</dbReference>
<dbReference type="GO" id="GO:0004185">
    <property type="term" value="F:serine-type carboxypeptidase activity"/>
    <property type="evidence" value="ECO:0007669"/>
    <property type="project" value="InterPro"/>
</dbReference>
<dbReference type="Gene3D" id="3.40.710.10">
    <property type="entry name" value="DD-peptidase/beta-lactamase superfamily"/>
    <property type="match status" value="1"/>
</dbReference>
<dbReference type="PRINTS" id="PR00922">
    <property type="entry name" value="DADACBPTASE3"/>
</dbReference>
<proteinExistence type="inferred from homology"/>
<name>A0AB33IPW9_9BACT</name>
<dbReference type="NCBIfam" id="TIGR00666">
    <property type="entry name" value="PBP4"/>
    <property type="match status" value="1"/>
</dbReference>
<dbReference type="InterPro" id="IPR012338">
    <property type="entry name" value="Beta-lactam/transpept-like"/>
</dbReference>
<evidence type="ECO:0000256" key="1">
    <source>
        <dbReference type="ARBA" id="ARBA00006096"/>
    </source>
</evidence>
<comment type="similarity">
    <text evidence="1">Belongs to the peptidase S13 family.</text>
</comment>
<protein>
    <recommendedName>
        <fullName evidence="5">D-alanyl-D-alanine carboxypeptidase/D-alanyl-D-alanine-endopeptidase</fullName>
    </recommendedName>
</protein>
<dbReference type="Gene3D" id="3.50.80.20">
    <property type="entry name" value="D-Ala-D-Ala carboxypeptidase C, peptidase S13"/>
    <property type="match status" value="1"/>
</dbReference>
<reference evidence="4" key="1">
    <citation type="submission" date="2024-07" db="EMBL/GenBank/DDBJ databases">
        <title>Complete genome sequence of Prevotella sp. YM-2024 GTC17253.</title>
        <authorList>
            <person name="Hayashi M."/>
            <person name="Muto Y."/>
            <person name="Tanaka K."/>
            <person name="Niwa H."/>
        </authorList>
    </citation>
    <scope>NUCLEOTIDE SEQUENCE</scope>
    <source>
        <strain evidence="4">GTC17253</strain>
    </source>
</reference>
<sequence length="427" mass="48101">MTKFKGKAIGKWILLFITMVVCLPLQAQTEDNNTEDDELSSATDSTAFASLDKDSIALPWPQYIQHHLDILLESDMLKTSQLGLMVYDLTADSVLYRYNERQTMRPASTMKVITAITAIDKLGGDYRFRTELCYTGKIENRTLSGDVYCVGGLDPRFGTDDLRAFVETLRKMGVDTIRGHLYADQSMKTRDMYGEGWCWDDDNPNLTPLLLSRKDQFMDRFVRELRADSIVVDAFVATAKRPVGTYSICTRFHTIDQILMRMLKESDNLYAESMFYQLSAFVGDQPATAKGSRNVIRQLVSKIGLDPSNYYFADGSGLSLYNYVSAELETMLLRHAYHNNNIYIHLNKALPIAGVDGTLRSRMKGTYTKDNVKAKTGTVKGVSSLAGYCTAYNGHRLCFAILNQGILSHRKARAFQDRICAILCNPN</sequence>
<evidence type="ECO:0000256" key="3">
    <source>
        <dbReference type="SAM" id="SignalP"/>
    </source>
</evidence>
<gene>
    <name evidence="4" type="ORF">GTC17253_00510</name>
</gene>
<evidence type="ECO:0000313" key="4">
    <source>
        <dbReference type="EMBL" id="BFO70085.1"/>
    </source>
</evidence>
<dbReference type="GO" id="GO:0006508">
    <property type="term" value="P:proteolysis"/>
    <property type="evidence" value="ECO:0007669"/>
    <property type="project" value="InterPro"/>
</dbReference>
<dbReference type="PANTHER" id="PTHR30023">
    <property type="entry name" value="D-ALANYL-D-ALANINE CARBOXYPEPTIDASE"/>
    <property type="match status" value="1"/>
</dbReference>
<dbReference type="GO" id="GO:0000270">
    <property type="term" value="P:peptidoglycan metabolic process"/>
    <property type="evidence" value="ECO:0007669"/>
    <property type="project" value="TreeGrafter"/>
</dbReference>
<feature type="chain" id="PRO_5044240443" description="D-alanyl-D-alanine carboxypeptidase/D-alanyl-D-alanine-endopeptidase" evidence="3">
    <location>
        <begin position="28"/>
        <end position="427"/>
    </location>
</feature>
<feature type="signal peptide" evidence="3">
    <location>
        <begin position="1"/>
        <end position="27"/>
    </location>
</feature>
<evidence type="ECO:0008006" key="5">
    <source>
        <dbReference type="Google" id="ProtNLM"/>
    </source>
</evidence>
<dbReference type="InterPro" id="IPR000667">
    <property type="entry name" value="Peptidase_S13"/>
</dbReference>
<keyword evidence="3" id="KW-0732">Signal</keyword>
<dbReference type="AlphaFoldDB" id="A0AB33IPW9"/>
<evidence type="ECO:0000256" key="2">
    <source>
        <dbReference type="ARBA" id="ARBA00022801"/>
    </source>
</evidence>
<keyword evidence="2" id="KW-0378">Hydrolase</keyword>
<organism evidence="4">
    <name type="scientific">Prevotella sp. GTC17253</name>
    <dbReference type="NCBI Taxonomy" id="3236793"/>
    <lineage>
        <taxon>Bacteria</taxon>
        <taxon>Pseudomonadati</taxon>
        <taxon>Bacteroidota</taxon>
        <taxon>Bacteroidia</taxon>
        <taxon>Bacteroidales</taxon>
        <taxon>Prevotellaceae</taxon>
        <taxon>Prevotella</taxon>
    </lineage>
</organism>
<dbReference type="EMBL" id="AP035785">
    <property type="protein sequence ID" value="BFO70085.1"/>
    <property type="molecule type" value="Genomic_DNA"/>
</dbReference>
<dbReference type="PANTHER" id="PTHR30023:SF0">
    <property type="entry name" value="PENICILLIN-SENSITIVE CARBOXYPEPTIDASE A"/>
    <property type="match status" value="1"/>
</dbReference>
<dbReference type="SUPFAM" id="SSF56601">
    <property type="entry name" value="beta-lactamase/transpeptidase-like"/>
    <property type="match status" value="1"/>
</dbReference>